<sequence length="199" mass="23235">MKKFWERYSRKKRWWSIVLDFLFMVFVAAMLYPGTRKPLSAFLIRQTLFSPSETNKVVFLTKEDWKFTVLNNKTQQPVSLEQFKGKPLFINFWATWCPPCVAEMPSIQKLFSEYKDKVAFILISDEDSQVISSFLEKNHYSFPVYSLLTRVPKKFESTTIPSTYIVSPGGRVIINKTGAARWDSPKIKAILNRLLSEKN</sequence>
<reference evidence="6 7" key="1">
    <citation type="submission" date="2016-10" db="EMBL/GenBank/DDBJ databases">
        <authorList>
            <person name="de Groot N.N."/>
        </authorList>
    </citation>
    <scope>NUCLEOTIDE SEQUENCE [LARGE SCALE GENOMIC DNA]</scope>
    <source>
        <strain evidence="6 7">DSM 19012</strain>
    </source>
</reference>
<dbReference type="eggNOG" id="COG0526">
    <property type="taxonomic scope" value="Bacteria"/>
</dbReference>
<dbReference type="STRING" id="385682.SAMN05444380_10525"/>
<dbReference type="InterPro" id="IPR036249">
    <property type="entry name" value="Thioredoxin-like_sf"/>
</dbReference>
<keyword evidence="2" id="KW-0201">Cytochrome c-type biogenesis</keyword>
<accession>A0A1I1WVX0</accession>
<dbReference type="PROSITE" id="PS51352">
    <property type="entry name" value="THIOREDOXIN_2"/>
    <property type="match status" value="1"/>
</dbReference>
<dbReference type="Gene3D" id="3.40.30.10">
    <property type="entry name" value="Glutaredoxin"/>
    <property type="match status" value="1"/>
</dbReference>
<feature type="transmembrane region" description="Helical" evidence="4">
    <location>
        <begin position="12"/>
        <end position="32"/>
    </location>
</feature>
<evidence type="ECO:0000256" key="1">
    <source>
        <dbReference type="ARBA" id="ARBA00004196"/>
    </source>
</evidence>
<dbReference type="RefSeq" id="WP_010526735.1">
    <property type="nucleotide sequence ID" value="NZ_AFSL01000015.1"/>
</dbReference>
<dbReference type="InterPro" id="IPR050553">
    <property type="entry name" value="Thioredoxin_ResA/DsbE_sf"/>
</dbReference>
<organism evidence="6 7">
    <name type="scientific">Thermophagus xiamenensis</name>
    <dbReference type="NCBI Taxonomy" id="385682"/>
    <lineage>
        <taxon>Bacteria</taxon>
        <taxon>Pseudomonadati</taxon>
        <taxon>Bacteroidota</taxon>
        <taxon>Bacteroidia</taxon>
        <taxon>Marinilabiliales</taxon>
        <taxon>Marinilabiliaceae</taxon>
        <taxon>Thermophagus</taxon>
    </lineage>
</organism>
<keyword evidence="3" id="KW-0676">Redox-active center</keyword>
<dbReference type="CDD" id="cd02966">
    <property type="entry name" value="TlpA_like_family"/>
    <property type="match status" value="1"/>
</dbReference>
<dbReference type="Pfam" id="PF08534">
    <property type="entry name" value="Redoxin"/>
    <property type="match status" value="1"/>
</dbReference>
<evidence type="ECO:0000313" key="7">
    <source>
        <dbReference type="Proteomes" id="UP000181976"/>
    </source>
</evidence>
<protein>
    <submittedName>
        <fullName evidence="6">Thiol-disulfide isomerase or thioredoxin</fullName>
    </submittedName>
</protein>
<keyword evidence="4" id="KW-0812">Transmembrane</keyword>
<dbReference type="InterPro" id="IPR017937">
    <property type="entry name" value="Thioredoxin_CS"/>
</dbReference>
<keyword evidence="4" id="KW-0472">Membrane</keyword>
<name>A0A1I1WVX0_9BACT</name>
<keyword evidence="6" id="KW-0413">Isomerase</keyword>
<dbReference type="InParanoid" id="A0A1I1WVX0"/>
<feature type="domain" description="Thioredoxin" evidence="5">
    <location>
        <begin position="56"/>
        <end position="196"/>
    </location>
</feature>
<dbReference type="GO" id="GO:0016853">
    <property type="term" value="F:isomerase activity"/>
    <property type="evidence" value="ECO:0007669"/>
    <property type="project" value="UniProtKB-KW"/>
</dbReference>
<proteinExistence type="predicted"/>
<dbReference type="GO" id="GO:0016209">
    <property type="term" value="F:antioxidant activity"/>
    <property type="evidence" value="ECO:0007669"/>
    <property type="project" value="InterPro"/>
</dbReference>
<dbReference type="InterPro" id="IPR013740">
    <property type="entry name" value="Redoxin"/>
</dbReference>
<dbReference type="SUPFAM" id="SSF52833">
    <property type="entry name" value="Thioredoxin-like"/>
    <property type="match status" value="1"/>
</dbReference>
<dbReference type="Proteomes" id="UP000181976">
    <property type="component" value="Unassembled WGS sequence"/>
</dbReference>
<dbReference type="EMBL" id="FONA01000005">
    <property type="protein sequence ID" value="SFD98518.1"/>
    <property type="molecule type" value="Genomic_DNA"/>
</dbReference>
<gene>
    <name evidence="6" type="ORF">SAMN05444380_10525</name>
</gene>
<comment type="subcellular location">
    <subcellularLocation>
        <location evidence="1">Cell envelope</location>
    </subcellularLocation>
</comment>
<dbReference type="InterPro" id="IPR013766">
    <property type="entry name" value="Thioredoxin_domain"/>
</dbReference>
<evidence type="ECO:0000256" key="2">
    <source>
        <dbReference type="ARBA" id="ARBA00022748"/>
    </source>
</evidence>
<evidence type="ECO:0000256" key="3">
    <source>
        <dbReference type="ARBA" id="ARBA00023284"/>
    </source>
</evidence>
<keyword evidence="7" id="KW-1185">Reference proteome</keyword>
<evidence type="ECO:0000313" key="6">
    <source>
        <dbReference type="EMBL" id="SFD98518.1"/>
    </source>
</evidence>
<evidence type="ECO:0000259" key="5">
    <source>
        <dbReference type="PROSITE" id="PS51352"/>
    </source>
</evidence>
<dbReference type="PANTHER" id="PTHR42852:SF13">
    <property type="entry name" value="PROTEIN DIPZ"/>
    <property type="match status" value="1"/>
</dbReference>
<dbReference type="PANTHER" id="PTHR42852">
    <property type="entry name" value="THIOL:DISULFIDE INTERCHANGE PROTEIN DSBE"/>
    <property type="match status" value="1"/>
</dbReference>
<dbReference type="OrthoDB" id="9794348at2"/>
<dbReference type="AlphaFoldDB" id="A0A1I1WVX0"/>
<evidence type="ECO:0000256" key="4">
    <source>
        <dbReference type="SAM" id="Phobius"/>
    </source>
</evidence>
<keyword evidence="4" id="KW-1133">Transmembrane helix</keyword>
<dbReference type="GO" id="GO:0016491">
    <property type="term" value="F:oxidoreductase activity"/>
    <property type="evidence" value="ECO:0007669"/>
    <property type="project" value="InterPro"/>
</dbReference>
<dbReference type="PROSITE" id="PS00194">
    <property type="entry name" value="THIOREDOXIN_1"/>
    <property type="match status" value="1"/>
</dbReference>